<dbReference type="AlphaFoldDB" id="A0A0N1HWP6"/>
<feature type="region of interest" description="Disordered" evidence="2">
    <location>
        <begin position="126"/>
        <end position="157"/>
    </location>
</feature>
<feature type="coiled-coil region" evidence="1">
    <location>
        <begin position="220"/>
        <end position="247"/>
    </location>
</feature>
<dbReference type="VEuPathDB" id="TriTrypDB:Lsey_0191_0220"/>
<feature type="compositionally biased region" description="Basic and acidic residues" evidence="2">
    <location>
        <begin position="390"/>
        <end position="400"/>
    </location>
</feature>
<keyword evidence="4" id="KW-1185">Reference proteome</keyword>
<name>A0A0N1HWP6_LEPSE</name>
<gene>
    <name evidence="3" type="ORF">ABL78_5571</name>
</gene>
<evidence type="ECO:0000313" key="4">
    <source>
        <dbReference type="Proteomes" id="UP000038009"/>
    </source>
</evidence>
<organism evidence="3 4">
    <name type="scientific">Leptomonas seymouri</name>
    <dbReference type="NCBI Taxonomy" id="5684"/>
    <lineage>
        <taxon>Eukaryota</taxon>
        <taxon>Discoba</taxon>
        <taxon>Euglenozoa</taxon>
        <taxon>Kinetoplastea</taxon>
        <taxon>Metakinetoplastina</taxon>
        <taxon>Trypanosomatida</taxon>
        <taxon>Trypanosomatidae</taxon>
        <taxon>Leishmaniinae</taxon>
        <taxon>Leptomonas</taxon>
    </lineage>
</organism>
<feature type="compositionally biased region" description="Basic residues" evidence="2">
    <location>
        <begin position="1"/>
        <end position="11"/>
    </location>
</feature>
<evidence type="ECO:0000256" key="1">
    <source>
        <dbReference type="SAM" id="Coils"/>
    </source>
</evidence>
<protein>
    <submittedName>
        <fullName evidence="3">Uncharacterized protein</fullName>
    </submittedName>
</protein>
<feature type="region of interest" description="Disordered" evidence="2">
    <location>
        <begin position="390"/>
        <end position="421"/>
    </location>
</feature>
<feature type="compositionally biased region" description="Polar residues" evidence="2">
    <location>
        <begin position="407"/>
        <end position="417"/>
    </location>
</feature>
<dbReference type="OMA" id="KAREGPM"/>
<keyword evidence="1" id="KW-0175">Coiled coil</keyword>
<accession>A0A0N1HWP6</accession>
<feature type="compositionally biased region" description="Gly residues" evidence="2">
    <location>
        <begin position="592"/>
        <end position="601"/>
    </location>
</feature>
<dbReference type="OrthoDB" id="10580092at2759"/>
<reference evidence="3 4" key="1">
    <citation type="journal article" date="2015" name="PLoS Pathog.">
        <title>Leptomonas seymouri: Adaptations to the Dixenous Life Cycle Analyzed by Genome Sequencing, Transcriptome Profiling and Co-infection with Leishmania donovani.</title>
        <authorList>
            <person name="Kraeva N."/>
            <person name="Butenko A."/>
            <person name="Hlavacova J."/>
            <person name="Kostygov A."/>
            <person name="Myskova J."/>
            <person name="Grybchuk D."/>
            <person name="Lestinova T."/>
            <person name="Votypka J."/>
            <person name="Volf P."/>
            <person name="Opperdoes F."/>
            <person name="Flegontov P."/>
            <person name="Lukes J."/>
            <person name="Yurchenko V."/>
        </authorList>
    </citation>
    <scope>NUCLEOTIDE SEQUENCE [LARGE SCALE GENOMIC DNA]</scope>
    <source>
        <strain evidence="3 4">ATCC 30220</strain>
    </source>
</reference>
<feature type="region of interest" description="Disordered" evidence="2">
    <location>
        <begin position="571"/>
        <end position="604"/>
    </location>
</feature>
<proteinExistence type="predicted"/>
<evidence type="ECO:0000256" key="2">
    <source>
        <dbReference type="SAM" id="MobiDB-lite"/>
    </source>
</evidence>
<sequence>MSARASRKSTAARRPPPAKQPSYSPEAKVLSYSRPPRRIPSPTNILSIDRRDGEDDGLYPAQPPTRRPPDNFGAAVHIASHSGGGHPSASLYSGREGEWADNHSAHDNEDTFFFYNPSWTRVDDNSMKTAASPSPRANPGDAGYTMTSTPSRMSTRVSANPRELPFSKYRAAFNVSPASLPSSSYLDNEEGHLHACPARGDHGCERRLRRLLRRYVHYVEDELEPQMKRLEAALKEKEAACTQLHADNVILTQQLQRLQSAGTEAKNAPPVSAALPSDPTLPASSSCSANVSEPITQGLCGERCEADQRLCEASAEVVLLKRQLETLQGQYKRLVQDTSVGSAVPPLRPALTAVPSTAVETDESKGAALAALCNALSEDGLGFTVALSDAHERRSRDRGRGSGVSGATDSAHSSPRGTPNPFKAAVDEWRCFARLTASTLTPTDSTAFVDGSPDILTACTAVLKALATTLQTEHGAVAAEMEVAQQAEKHHIESVARHQHVVEQVRREAECRIEELEADHEAEVQALENTISELKQQVSVTAASWRLQTAGLLVHRPLEAPAVGAPLTSIMRNTPEARTARRESVARNGRGDAAGGGGGTAEGLDSVRRAAGTHALSAMDRAESATQTPLSLEWINGCLQKAREGPMRSGRREKEAELFELMSTEIEMLRLQLADSNAVAIRLREAQRHFAGDVTLPLNCFDNISHFTGYV</sequence>
<comment type="caution">
    <text evidence="3">The sequence shown here is derived from an EMBL/GenBank/DDBJ whole genome shotgun (WGS) entry which is preliminary data.</text>
</comment>
<feature type="coiled-coil region" evidence="1">
    <location>
        <begin position="499"/>
        <end position="544"/>
    </location>
</feature>
<dbReference type="EMBL" id="LJSK01000191">
    <property type="protein sequence ID" value="KPI85390.1"/>
    <property type="molecule type" value="Genomic_DNA"/>
</dbReference>
<dbReference type="Proteomes" id="UP000038009">
    <property type="component" value="Unassembled WGS sequence"/>
</dbReference>
<feature type="region of interest" description="Disordered" evidence="2">
    <location>
        <begin position="261"/>
        <end position="287"/>
    </location>
</feature>
<feature type="region of interest" description="Disordered" evidence="2">
    <location>
        <begin position="1"/>
        <end position="75"/>
    </location>
</feature>
<feature type="compositionally biased region" description="Low complexity" evidence="2">
    <location>
        <begin position="145"/>
        <end position="157"/>
    </location>
</feature>
<evidence type="ECO:0000313" key="3">
    <source>
        <dbReference type="EMBL" id="KPI85390.1"/>
    </source>
</evidence>